<dbReference type="Gene3D" id="2.60.120.1440">
    <property type="match status" value="1"/>
</dbReference>
<evidence type="ECO:0000259" key="1">
    <source>
        <dbReference type="Pfam" id="PF04773"/>
    </source>
</evidence>
<sequence>MNTLYRNYRFEDFARDERFRRWVLDNEPESSRYWNDWIDQNPDCTETIQLAKAFLLALENDETTFEQDELEQITQRIVALPEKPVVAFWKNTAFRLAASILLVMGVGFGLYKYLSTPSLPVAEVEDSFLPQLTHNYLENTNQTNIPQKISFEDGSTVTLYPKSSLRYPTPFNASRREVYLNGKAFFDIAKNPQKPFWVYTHHISTQVLGTSFMVNSFADAQEAKVEVKTGKVSVYTRKDLEKAKETQQNVMAGVVLTPNQQAAFSKNEERLFKSIVEAPEAVVEAPKQEFIFEETPVSQVFKFVEKMYGISVIYDAKTMESCFLTANLSDESLFDKLDLICKITHSTYEMVDAQIIIHSRGCK</sequence>
<dbReference type="Pfam" id="PF04773">
    <property type="entry name" value="FecR"/>
    <property type="match status" value="1"/>
</dbReference>
<dbReference type="PIRSF" id="PIRSF018266">
    <property type="entry name" value="FecR"/>
    <property type="match status" value="1"/>
</dbReference>
<reference evidence="3 4" key="1">
    <citation type="submission" date="2018-07" db="EMBL/GenBank/DDBJ databases">
        <title>Genome sequencing of Runella.</title>
        <authorList>
            <person name="Baek M.-G."/>
            <person name="Yi H."/>
        </authorList>
    </citation>
    <scope>NUCLEOTIDE SEQUENCE [LARGE SCALE GENOMIC DNA]</scope>
    <source>
        <strain evidence="3 4">HYN0085</strain>
    </source>
</reference>
<dbReference type="Proteomes" id="UP000251993">
    <property type="component" value="Chromosome"/>
</dbReference>
<dbReference type="KEGG" id="run:DR864_23365"/>
<keyword evidence="4" id="KW-1185">Reference proteome</keyword>
<evidence type="ECO:0000259" key="2">
    <source>
        <dbReference type="Pfam" id="PF16344"/>
    </source>
</evidence>
<dbReference type="InterPro" id="IPR032508">
    <property type="entry name" value="FecR_C"/>
</dbReference>
<dbReference type="OrthoDB" id="645173at2"/>
<dbReference type="PANTHER" id="PTHR30273:SF2">
    <property type="entry name" value="PROTEIN FECR"/>
    <property type="match status" value="1"/>
</dbReference>
<dbReference type="RefSeq" id="WP_114069229.1">
    <property type="nucleotide sequence ID" value="NZ_CP030850.1"/>
</dbReference>
<feature type="domain" description="Protein FecR C-terminal" evidence="2">
    <location>
        <begin position="289"/>
        <end position="357"/>
    </location>
</feature>
<gene>
    <name evidence="3" type="ORF">DR864_23365</name>
</gene>
<dbReference type="InterPro" id="IPR012373">
    <property type="entry name" value="Ferrdict_sens_TM"/>
</dbReference>
<protein>
    <submittedName>
        <fullName evidence="3">FecR family protein</fullName>
    </submittedName>
</protein>
<dbReference type="PANTHER" id="PTHR30273">
    <property type="entry name" value="PERIPLASMIC SIGNAL SENSOR AND SIGMA FACTOR ACTIVATOR FECR-RELATED"/>
    <property type="match status" value="1"/>
</dbReference>
<feature type="domain" description="FecR protein" evidence="1">
    <location>
        <begin position="147"/>
        <end position="232"/>
    </location>
</feature>
<organism evidence="3 4">
    <name type="scientific">Runella rosea</name>
    <dbReference type="NCBI Taxonomy" id="2259595"/>
    <lineage>
        <taxon>Bacteria</taxon>
        <taxon>Pseudomonadati</taxon>
        <taxon>Bacteroidota</taxon>
        <taxon>Cytophagia</taxon>
        <taxon>Cytophagales</taxon>
        <taxon>Spirosomataceae</taxon>
        <taxon>Runella</taxon>
    </lineage>
</organism>
<dbReference type="InterPro" id="IPR006860">
    <property type="entry name" value="FecR"/>
</dbReference>
<dbReference type="EMBL" id="CP030850">
    <property type="protein sequence ID" value="AXE20466.1"/>
    <property type="molecule type" value="Genomic_DNA"/>
</dbReference>
<dbReference type="GO" id="GO:0016989">
    <property type="term" value="F:sigma factor antagonist activity"/>
    <property type="evidence" value="ECO:0007669"/>
    <property type="project" value="TreeGrafter"/>
</dbReference>
<evidence type="ECO:0000313" key="3">
    <source>
        <dbReference type="EMBL" id="AXE20466.1"/>
    </source>
</evidence>
<name>A0A344TP95_9BACT</name>
<dbReference type="AlphaFoldDB" id="A0A344TP95"/>
<dbReference type="Gene3D" id="3.55.50.30">
    <property type="match status" value="1"/>
</dbReference>
<dbReference type="Pfam" id="PF16344">
    <property type="entry name" value="FecR_C"/>
    <property type="match status" value="1"/>
</dbReference>
<proteinExistence type="predicted"/>
<accession>A0A344TP95</accession>
<evidence type="ECO:0000313" key="4">
    <source>
        <dbReference type="Proteomes" id="UP000251993"/>
    </source>
</evidence>